<comment type="caution">
    <text evidence="1">The sequence shown here is derived from an EMBL/GenBank/DDBJ whole genome shotgun (WGS) entry which is preliminary data.</text>
</comment>
<protein>
    <recommendedName>
        <fullName evidence="3">DUF2971 family protein</fullName>
    </recommendedName>
</protein>
<dbReference type="Proteomes" id="UP000248840">
    <property type="component" value="Unassembled WGS sequence"/>
</dbReference>
<dbReference type="OrthoDB" id="190848at2"/>
<accession>A0A328Z074</accession>
<dbReference type="EMBL" id="QLSZ01000001">
    <property type="protein sequence ID" value="RAR75686.1"/>
    <property type="molecule type" value="Genomic_DNA"/>
</dbReference>
<name>A0A328Z074_9FLAO</name>
<gene>
    <name evidence="1" type="ORF">CLV55_101386</name>
</gene>
<sequence length="192" mass="23014">MENILYKYRNFENFKTFIDIILKNRLYAAKFKELNDPMEGQYLYRNGELNIDIRNQLSEEKNNLRICSLSRVNNNELMWSHYANGQRGVAIGVEIDRLQYMVRQVQYNGLPYIQNHKLNNQTAIEILSHKLEVWNYEEEERVFIHDRQYINVKIKEIILGRAMSNYDVGIIRDLIEKINPEIRISRAENIMI</sequence>
<dbReference type="InterPro" id="IPR021352">
    <property type="entry name" value="DUF2971"/>
</dbReference>
<dbReference type="AlphaFoldDB" id="A0A328Z074"/>
<proteinExistence type="predicted"/>
<evidence type="ECO:0000313" key="1">
    <source>
        <dbReference type="EMBL" id="RAR75686.1"/>
    </source>
</evidence>
<keyword evidence="2" id="KW-1185">Reference proteome</keyword>
<evidence type="ECO:0000313" key="2">
    <source>
        <dbReference type="Proteomes" id="UP000248840"/>
    </source>
</evidence>
<dbReference type="Pfam" id="PF11185">
    <property type="entry name" value="DUF2971"/>
    <property type="match status" value="1"/>
</dbReference>
<evidence type="ECO:0008006" key="3">
    <source>
        <dbReference type="Google" id="ProtNLM"/>
    </source>
</evidence>
<reference evidence="1 2" key="1">
    <citation type="submission" date="2018-06" db="EMBL/GenBank/DDBJ databases">
        <title>Genomic Encyclopedia of Archaeal and Bacterial Type Strains, Phase II (KMG-II): from individual species to whole genera.</title>
        <authorList>
            <person name="Goeker M."/>
        </authorList>
    </citation>
    <scope>NUCLEOTIDE SEQUENCE [LARGE SCALE GENOMIC DNA]</scope>
    <source>
        <strain evidence="1 2">DSM 25663</strain>
    </source>
</reference>
<dbReference type="RefSeq" id="WP_112112046.1">
    <property type="nucleotide sequence ID" value="NZ_QLSZ01000001.1"/>
</dbReference>
<organism evidence="1 2">
    <name type="scientific">Flavobacterium aciduliphilum</name>
    <dbReference type="NCBI Taxonomy" id="1101402"/>
    <lineage>
        <taxon>Bacteria</taxon>
        <taxon>Pseudomonadati</taxon>
        <taxon>Bacteroidota</taxon>
        <taxon>Flavobacteriia</taxon>
        <taxon>Flavobacteriales</taxon>
        <taxon>Flavobacteriaceae</taxon>
        <taxon>Flavobacterium</taxon>
    </lineage>
</organism>